<evidence type="ECO:0000313" key="3">
    <source>
        <dbReference type="WBParaSite" id="Hba_06598"/>
    </source>
</evidence>
<dbReference type="Proteomes" id="UP000095283">
    <property type="component" value="Unplaced"/>
</dbReference>
<evidence type="ECO:0000256" key="1">
    <source>
        <dbReference type="SAM" id="MobiDB-lite"/>
    </source>
</evidence>
<name>A0A1I7WN69_HETBA</name>
<dbReference type="AlphaFoldDB" id="A0A1I7WN69"/>
<protein>
    <submittedName>
        <fullName evidence="3">Uncharacterized protein</fullName>
    </submittedName>
</protein>
<organism evidence="2 3">
    <name type="scientific">Heterorhabditis bacteriophora</name>
    <name type="common">Entomopathogenic nematode worm</name>
    <dbReference type="NCBI Taxonomy" id="37862"/>
    <lineage>
        <taxon>Eukaryota</taxon>
        <taxon>Metazoa</taxon>
        <taxon>Ecdysozoa</taxon>
        <taxon>Nematoda</taxon>
        <taxon>Chromadorea</taxon>
        <taxon>Rhabditida</taxon>
        <taxon>Rhabditina</taxon>
        <taxon>Rhabditomorpha</taxon>
        <taxon>Strongyloidea</taxon>
        <taxon>Heterorhabditidae</taxon>
        <taxon>Heterorhabditis</taxon>
    </lineage>
</organism>
<sequence>MKHEGQQVDNKRISGEEEGVDRTMTVAQSFRKMRLNDWGNSLKAWPTEAKARYPRYMRYDRSRAITVAVCGI</sequence>
<evidence type="ECO:0000313" key="2">
    <source>
        <dbReference type="Proteomes" id="UP000095283"/>
    </source>
</evidence>
<feature type="compositionally biased region" description="Basic and acidic residues" evidence="1">
    <location>
        <begin position="1"/>
        <end position="15"/>
    </location>
</feature>
<proteinExistence type="predicted"/>
<reference evidence="3" key="1">
    <citation type="submission" date="2016-11" db="UniProtKB">
        <authorList>
            <consortium name="WormBaseParasite"/>
        </authorList>
    </citation>
    <scope>IDENTIFICATION</scope>
</reference>
<accession>A0A1I7WN69</accession>
<feature type="region of interest" description="Disordered" evidence="1">
    <location>
        <begin position="1"/>
        <end position="20"/>
    </location>
</feature>
<dbReference type="WBParaSite" id="Hba_06598">
    <property type="protein sequence ID" value="Hba_06598"/>
    <property type="gene ID" value="Hba_06598"/>
</dbReference>
<keyword evidence="2" id="KW-1185">Reference proteome</keyword>